<dbReference type="GO" id="GO:0016409">
    <property type="term" value="F:palmitoyltransferase activity"/>
    <property type="evidence" value="ECO:0007669"/>
    <property type="project" value="TreeGrafter"/>
</dbReference>
<organism evidence="5 6">
    <name type="scientific">Dioscorea cayennensis subsp. rotundata</name>
    <name type="common">White Guinea yam</name>
    <name type="synonym">Dioscorea rotundata</name>
    <dbReference type="NCBI Taxonomy" id="55577"/>
    <lineage>
        <taxon>Eukaryota</taxon>
        <taxon>Viridiplantae</taxon>
        <taxon>Streptophyta</taxon>
        <taxon>Embryophyta</taxon>
        <taxon>Tracheophyta</taxon>
        <taxon>Spermatophyta</taxon>
        <taxon>Magnoliopsida</taxon>
        <taxon>Liliopsida</taxon>
        <taxon>Dioscoreales</taxon>
        <taxon>Dioscoreaceae</taxon>
        <taxon>Dioscorea</taxon>
    </lineage>
</organism>
<dbReference type="PANTHER" id="PTHR24161">
    <property type="entry name" value="ANK_REP_REGION DOMAIN-CONTAINING PROTEIN-RELATED"/>
    <property type="match status" value="1"/>
</dbReference>
<reference evidence="6" key="1">
    <citation type="submission" date="2025-08" db="UniProtKB">
        <authorList>
            <consortium name="RefSeq"/>
        </authorList>
    </citation>
    <scope>IDENTIFICATION</scope>
</reference>
<evidence type="ECO:0000256" key="2">
    <source>
        <dbReference type="ARBA" id="ARBA00023043"/>
    </source>
</evidence>
<proteinExistence type="predicted"/>
<dbReference type="SUPFAM" id="SSF48403">
    <property type="entry name" value="Ankyrin repeat"/>
    <property type="match status" value="1"/>
</dbReference>
<feature type="compositionally biased region" description="Polar residues" evidence="4">
    <location>
        <begin position="13"/>
        <end position="26"/>
    </location>
</feature>
<dbReference type="Pfam" id="PF12796">
    <property type="entry name" value="Ank_2"/>
    <property type="match status" value="1"/>
</dbReference>
<feature type="compositionally biased region" description="Acidic residues" evidence="4">
    <location>
        <begin position="1"/>
        <end position="10"/>
    </location>
</feature>
<feature type="region of interest" description="Disordered" evidence="4">
    <location>
        <begin position="1"/>
        <end position="27"/>
    </location>
</feature>
<sequence>MASDDPEIEVISDPNSLHNGNPSSGEVRNFIEREGHTVSKPDGNGYHALQWATLNNHVDVAQYIIKHGGDVNAADNTQQIALHWEPVRGSVAIANAPETLSGERNTR</sequence>
<keyword evidence="1" id="KW-0677">Repeat</keyword>
<keyword evidence="2 3" id="KW-0040">ANK repeat</keyword>
<dbReference type="Gene3D" id="1.25.40.20">
    <property type="entry name" value="Ankyrin repeat-containing domain"/>
    <property type="match status" value="1"/>
</dbReference>
<evidence type="ECO:0000256" key="3">
    <source>
        <dbReference type="PROSITE-ProRule" id="PRU00023"/>
    </source>
</evidence>
<dbReference type="Proteomes" id="UP001515500">
    <property type="component" value="Unplaced"/>
</dbReference>
<dbReference type="GeneID" id="120256318"/>
<dbReference type="PROSITE" id="PS50297">
    <property type="entry name" value="ANK_REP_REGION"/>
    <property type="match status" value="1"/>
</dbReference>
<dbReference type="PANTHER" id="PTHR24161:SF101">
    <property type="entry name" value="PROTEIN S-ACYLTRANSFERASE 23-RELATED"/>
    <property type="match status" value="1"/>
</dbReference>
<keyword evidence="5" id="KW-1185">Reference proteome</keyword>
<name>A0AB40AYD2_DIOCR</name>
<dbReference type="RefSeq" id="XP_039119950.1">
    <property type="nucleotide sequence ID" value="XM_039264016.1"/>
</dbReference>
<protein>
    <submittedName>
        <fullName evidence="6">Probable protein S-acyltransferase 23</fullName>
    </submittedName>
</protein>
<dbReference type="GO" id="GO:0000139">
    <property type="term" value="C:Golgi membrane"/>
    <property type="evidence" value="ECO:0007669"/>
    <property type="project" value="TreeGrafter"/>
</dbReference>
<evidence type="ECO:0000313" key="5">
    <source>
        <dbReference type="Proteomes" id="UP001515500"/>
    </source>
</evidence>
<evidence type="ECO:0000313" key="6">
    <source>
        <dbReference type="RefSeq" id="XP_039119950.1"/>
    </source>
</evidence>
<dbReference type="SMART" id="SM00248">
    <property type="entry name" value="ANK"/>
    <property type="match status" value="1"/>
</dbReference>
<dbReference type="PROSITE" id="PS50088">
    <property type="entry name" value="ANK_REPEAT"/>
    <property type="match status" value="1"/>
</dbReference>
<evidence type="ECO:0000256" key="1">
    <source>
        <dbReference type="ARBA" id="ARBA00022737"/>
    </source>
</evidence>
<evidence type="ECO:0000256" key="4">
    <source>
        <dbReference type="SAM" id="MobiDB-lite"/>
    </source>
</evidence>
<dbReference type="InterPro" id="IPR036770">
    <property type="entry name" value="Ankyrin_rpt-contain_sf"/>
</dbReference>
<dbReference type="InterPro" id="IPR002110">
    <property type="entry name" value="Ankyrin_rpt"/>
</dbReference>
<accession>A0AB40AYD2</accession>
<feature type="repeat" description="ANK" evidence="3">
    <location>
        <begin position="44"/>
        <end position="76"/>
    </location>
</feature>
<dbReference type="AlphaFoldDB" id="A0AB40AYD2"/>
<gene>
    <name evidence="6" type="primary">LOC120256318</name>
</gene>